<dbReference type="SUPFAM" id="SSF51658">
    <property type="entry name" value="Xylose isomerase-like"/>
    <property type="match status" value="1"/>
</dbReference>
<dbReference type="Proteomes" id="UP000317648">
    <property type="component" value="Chromosome"/>
</dbReference>
<dbReference type="EMBL" id="CP036433">
    <property type="protein sequence ID" value="QDU97833.1"/>
    <property type="molecule type" value="Genomic_DNA"/>
</dbReference>
<evidence type="ECO:0000259" key="1">
    <source>
        <dbReference type="Pfam" id="PF01261"/>
    </source>
</evidence>
<name>A0A518E186_9BACT</name>
<evidence type="ECO:0000313" key="3">
    <source>
        <dbReference type="Proteomes" id="UP000317648"/>
    </source>
</evidence>
<accession>A0A518E186</accession>
<dbReference type="PANTHER" id="PTHR12110">
    <property type="entry name" value="HYDROXYPYRUVATE ISOMERASE"/>
    <property type="match status" value="1"/>
</dbReference>
<proteinExistence type="predicted"/>
<dbReference type="PANTHER" id="PTHR12110:SF53">
    <property type="entry name" value="BLR5974 PROTEIN"/>
    <property type="match status" value="1"/>
</dbReference>
<keyword evidence="3" id="KW-1185">Reference proteome</keyword>
<dbReference type="InterPro" id="IPR036237">
    <property type="entry name" value="Xyl_isomerase-like_sf"/>
</dbReference>
<dbReference type="RefSeq" id="WP_145059984.1">
    <property type="nucleotide sequence ID" value="NZ_CP036433.1"/>
</dbReference>
<dbReference type="OrthoDB" id="9815124at2"/>
<keyword evidence="2" id="KW-0413">Isomerase</keyword>
<dbReference type="GO" id="GO:0016853">
    <property type="term" value="F:isomerase activity"/>
    <property type="evidence" value="ECO:0007669"/>
    <property type="project" value="UniProtKB-KW"/>
</dbReference>
<feature type="domain" description="Xylose isomerase-like TIM barrel" evidence="1">
    <location>
        <begin position="28"/>
        <end position="282"/>
    </location>
</feature>
<dbReference type="InterPro" id="IPR050312">
    <property type="entry name" value="IolE/XylAMocC-like"/>
</dbReference>
<gene>
    <name evidence="2" type="ORF">Pla8534_56900</name>
</gene>
<sequence length="337" mass="37282">MAEQATVILSGFADEAANQKTAEQQFSAFAALGLQFYTIRFVDVGNGVKNVMELTTAEVTKLRHLEDEYGLNVSSIGSPIGKVKLLDVDDKSKNRYVPFAQYLEKDVAKACELAHAFETKLIRGFSFYHPRGADPREHLSQVVDQLGQIAEACHRSDLTFGLEVEANLVGQSGDLLADIHKQVNHPALVLIFDAGNIVSQGCPPDEVFAQYEAMKPGMGWMHIKDYRFPQPMVKVEHVNEEMLKHFVPADLGDSAHERILRDFKTMLPGLTAHLQRRGVPGVFLDLEPHVKGGGQFGGFSGPDGMGVALRGLCRVLDYVGINYHLRDFDDIQDARGF</sequence>
<dbReference type="Gene3D" id="3.20.20.150">
    <property type="entry name" value="Divalent-metal-dependent TIM barrel enzymes"/>
    <property type="match status" value="1"/>
</dbReference>
<organism evidence="2 3">
    <name type="scientific">Lignipirellula cremea</name>
    <dbReference type="NCBI Taxonomy" id="2528010"/>
    <lineage>
        <taxon>Bacteria</taxon>
        <taxon>Pseudomonadati</taxon>
        <taxon>Planctomycetota</taxon>
        <taxon>Planctomycetia</taxon>
        <taxon>Pirellulales</taxon>
        <taxon>Pirellulaceae</taxon>
        <taxon>Lignipirellula</taxon>
    </lineage>
</organism>
<evidence type="ECO:0000313" key="2">
    <source>
        <dbReference type="EMBL" id="QDU97833.1"/>
    </source>
</evidence>
<dbReference type="Pfam" id="PF01261">
    <property type="entry name" value="AP_endonuc_2"/>
    <property type="match status" value="1"/>
</dbReference>
<dbReference type="InterPro" id="IPR013022">
    <property type="entry name" value="Xyl_isomerase-like_TIM-brl"/>
</dbReference>
<protein>
    <submittedName>
        <fullName evidence="2">Xylose isomerase-like TIM barrel</fullName>
    </submittedName>
</protein>
<dbReference type="KEGG" id="lcre:Pla8534_56900"/>
<reference evidence="2 3" key="1">
    <citation type="submission" date="2019-02" db="EMBL/GenBank/DDBJ databases">
        <title>Deep-cultivation of Planctomycetes and their phenomic and genomic characterization uncovers novel biology.</title>
        <authorList>
            <person name="Wiegand S."/>
            <person name="Jogler M."/>
            <person name="Boedeker C."/>
            <person name="Pinto D."/>
            <person name="Vollmers J."/>
            <person name="Rivas-Marin E."/>
            <person name="Kohn T."/>
            <person name="Peeters S.H."/>
            <person name="Heuer A."/>
            <person name="Rast P."/>
            <person name="Oberbeckmann S."/>
            <person name="Bunk B."/>
            <person name="Jeske O."/>
            <person name="Meyerdierks A."/>
            <person name="Storesund J.E."/>
            <person name="Kallscheuer N."/>
            <person name="Luecker S."/>
            <person name="Lage O.M."/>
            <person name="Pohl T."/>
            <person name="Merkel B.J."/>
            <person name="Hornburger P."/>
            <person name="Mueller R.-W."/>
            <person name="Bruemmer F."/>
            <person name="Labrenz M."/>
            <person name="Spormann A.M."/>
            <person name="Op den Camp H."/>
            <person name="Overmann J."/>
            <person name="Amann R."/>
            <person name="Jetten M.S.M."/>
            <person name="Mascher T."/>
            <person name="Medema M.H."/>
            <person name="Devos D.P."/>
            <person name="Kaster A.-K."/>
            <person name="Ovreas L."/>
            <person name="Rohde M."/>
            <person name="Galperin M.Y."/>
            <person name="Jogler C."/>
        </authorList>
    </citation>
    <scope>NUCLEOTIDE SEQUENCE [LARGE SCALE GENOMIC DNA]</scope>
    <source>
        <strain evidence="2 3">Pla85_3_4</strain>
    </source>
</reference>
<dbReference type="AlphaFoldDB" id="A0A518E186"/>